<accession>A0A250IS27</accession>
<dbReference type="InterPro" id="IPR053524">
    <property type="entry name" value="Aerial_hyphae_peptide-synth"/>
</dbReference>
<dbReference type="CDD" id="cd00180">
    <property type="entry name" value="PKc"/>
    <property type="match status" value="1"/>
</dbReference>
<sequence length="882" mass="97999">MEGIERRARKDLYLFTLLHPERYEGLERYQTRLPGFGEYLAPLLPAGWRGAPQGIWYTVVPPKHRVPTAGFKLHLSAIPEHARPLLSAIVPVLVEEGVTFKVLVDDAMLDLNNSSIRSSGSCGKFVTLYPRDSQQFFRLLERLEPVTRDFVGPYILSDRPYRDSKVLFYRYGTFLPSGRINLHGERDASFLGQDGRLVEDPRLPYFSLPEGVSDPFPEAPGDEDESGALNGRYEPLSTLGTSSKGGVYLCRDLQTGREVVIKEARPHVNQGRHQPHDAVACLENERRVLRVLEGTGAAPRLLDSFQEWEHHFVVMERAPGLSLAQCMGRDLFGLTLEGSPSAERVRTYLAAFTRLARQLITHVRAIHAQGVVIRDLAPQNILFDADSGRVTLIDFESAYSEHAEVASPLIPLATPGFGLDLHPPPLHEKPTRQQDLRALGRVLGDLLHPVAPFFALAPERRQPLLEHFARERGIPEVFLRLVFAAEEPARFDALLDEAERTVPPPASRYHPRLDAAALRARIDGAAHSIEEQLRHEADPLDLPTDYRRCVTNRLGVAYGASGIAVALQRMRGAAPERLVTALVEEAARADHAHYPPGLFVGMAGIAWSLLELGQREEAERLLATAAESPLLGQGADLFYGDAGWGLTQLFFHHRLRDARALRQALDAAARIEAKLEKTPTGLRYVNQGDVYCGLAHGSAGIGYFLLRLYEATREPAWLERARALLDHDLARGQEHDSALRFPRSEREPIIYPYWAMGGAGLGALALRFHAVMGEPRYLQTARRIAQGLRGQYTVFPSHFYGMAGLGHFFVDLHQHTGEAEEREEALRFAERSLLFAIDRPSGWVSPGEGLLRVSTDYATGSAGIGVLLHRLLAGGGVPYLDF</sequence>
<keyword evidence="2" id="KW-0723">Serine/threonine-protein kinase</keyword>
<dbReference type="SUPFAM" id="SSF56112">
    <property type="entry name" value="Protein kinase-like (PK-like)"/>
    <property type="match status" value="1"/>
</dbReference>
<dbReference type="GO" id="GO:0005975">
    <property type="term" value="P:carbohydrate metabolic process"/>
    <property type="evidence" value="ECO:0007669"/>
    <property type="project" value="InterPro"/>
</dbReference>
<evidence type="ECO:0000313" key="3">
    <source>
        <dbReference type="Proteomes" id="UP000217289"/>
    </source>
</evidence>
<dbReference type="GO" id="GO:0031179">
    <property type="term" value="P:peptide modification"/>
    <property type="evidence" value="ECO:0007669"/>
    <property type="project" value="InterPro"/>
</dbReference>
<dbReference type="InterPro" id="IPR058053">
    <property type="entry name" value="RamC_C"/>
</dbReference>
<dbReference type="RefSeq" id="WP_095982026.1">
    <property type="nucleotide sequence ID" value="NZ_CP022163.1"/>
</dbReference>
<dbReference type="OrthoDB" id="1492512at2"/>
<dbReference type="GO" id="GO:0005524">
    <property type="term" value="F:ATP binding"/>
    <property type="evidence" value="ECO:0007669"/>
    <property type="project" value="InterPro"/>
</dbReference>
<dbReference type="GO" id="GO:0004674">
    <property type="term" value="F:protein serine/threonine kinase activity"/>
    <property type="evidence" value="ECO:0007669"/>
    <property type="project" value="UniProtKB-KW"/>
</dbReference>
<dbReference type="InterPro" id="IPR007822">
    <property type="entry name" value="LANC-like"/>
</dbReference>
<evidence type="ECO:0000313" key="2">
    <source>
        <dbReference type="EMBL" id="ATB34078.1"/>
    </source>
</evidence>
<dbReference type="SMART" id="SM01260">
    <property type="entry name" value="LANC_like"/>
    <property type="match status" value="1"/>
</dbReference>
<gene>
    <name evidence="2" type="ORF">MEBOL_007579</name>
</gene>
<dbReference type="PANTHER" id="PTHR44167:SF30">
    <property type="entry name" value="PHOSPHORYLASE KINASE"/>
    <property type="match status" value="1"/>
</dbReference>
<dbReference type="SMART" id="SM00220">
    <property type="entry name" value="S_TKc"/>
    <property type="match status" value="1"/>
</dbReference>
<dbReference type="Gene3D" id="1.10.510.10">
    <property type="entry name" value="Transferase(Phosphotransferase) domain 1"/>
    <property type="match status" value="1"/>
</dbReference>
<keyword evidence="2" id="KW-0808">Transferase</keyword>
<dbReference type="PANTHER" id="PTHR44167">
    <property type="entry name" value="OVARIAN-SPECIFIC SERINE/THREONINE-PROTEIN KINASE LOK-RELATED"/>
    <property type="match status" value="1"/>
</dbReference>
<proteinExistence type="predicted"/>
<evidence type="ECO:0000259" key="1">
    <source>
        <dbReference type="PROSITE" id="PS50011"/>
    </source>
</evidence>
<dbReference type="Gene3D" id="1.50.10.10">
    <property type="match status" value="1"/>
</dbReference>
<dbReference type="InterPro" id="IPR000719">
    <property type="entry name" value="Prot_kinase_dom"/>
</dbReference>
<dbReference type="InterPro" id="IPR057929">
    <property type="entry name" value="RamC_N"/>
</dbReference>
<name>A0A250IS27_9BACT</name>
<reference evidence="2 3" key="1">
    <citation type="submission" date="2017-06" db="EMBL/GenBank/DDBJ databases">
        <authorList>
            <person name="Kim H.J."/>
            <person name="Triplett B.A."/>
        </authorList>
    </citation>
    <scope>NUCLEOTIDE SEQUENCE [LARGE SCALE GENOMIC DNA]</scope>
    <source>
        <strain evidence="2 3">DSM 14713</strain>
    </source>
</reference>
<dbReference type="Pfam" id="PF25816">
    <property type="entry name" value="RamC_N"/>
    <property type="match status" value="1"/>
</dbReference>
<dbReference type="InterPro" id="IPR011009">
    <property type="entry name" value="Kinase-like_dom_sf"/>
</dbReference>
<dbReference type="CDD" id="cd04791">
    <property type="entry name" value="LanC_SerThrkinase"/>
    <property type="match status" value="1"/>
</dbReference>
<dbReference type="PROSITE" id="PS50011">
    <property type="entry name" value="PROTEIN_KINASE_DOM"/>
    <property type="match status" value="1"/>
</dbReference>
<dbReference type="PRINTS" id="PR01950">
    <property type="entry name" value="LANCSUPER"/>
</dbReference>
<organism evidence="2 3">
    <name type="scientific">Melittangium boletus DSM 14713</name>
    <dbReference type="NCBI Taxonomy" id="1294270"/>
    <lineage>
        <taxon>Bacteria</taxon>
        <taxon>Pseudomonadati</taxon>
        <taxon>Myxococcota</taxon>
        <taxon>Myxococcia</taxon>
        <taxon>Myxococcales</taxon>
        <taxon>Cystobacterineae</taxon>
        <taxon>Archangiaceae</taxon>
        <taxon>Melittangium</taxon>
    </lineage>
</organism>
<dbReference type="EMBL" id="CP022163">
    <property type="protein sequence ID" value="ATB34078.1"/>
    <property type="molecule type" value="Genomic_DNA"/>
</dbReference>
<dbReference type="AlphaFoldDB" id="A0A250IS27"/>
<protein>
    <submittedName>
        <fullName evidence="2">Serine/threonine protein kinase</fullName>
    </submittedName>
</protein>
<keyword evidence="2" id="KW-0418">Kinase</keyword>
<dbReference type="SUPFAM" id="SSF158745">
    <property type="entry name" value="LanC-like"/>
    <property type="match status" value="1"/>
</dbReference>
<dbReference type="InterPro" id="IPR012341">
    <property type="entry name" value="6hp_glycosidase-like_sf"/>
</dbReference>
<dbReference type="NCBIfam" id="NF038151">
    <property type="entry name" value="lanthi_synth_III"/>
    <property type="match status" value="1"/>
</dbReference>
<dbReference type="Proteomes" id="UP000217289">
    <property type="component" value="Chromosome"/>
</dbReference>
<dbReference type="Pfam" id="PF05147">
    <property type="entry name" value="LANC_like"/>
    <property type="match status" value="1"/>
</dbReference>
<dbReference type="KEGG" id="mbd:MEBOL_007579"/>
<dbReference type="Pfam" id="PF00069">
    <property type="entry name" value="Pkinase"/>
    <property type="match status" value="1"/>
</dbReference>
<feature type="domain" description="Protein kinase" evidence="1">
    <location>
        <begin position="233"/>
        <end position="513"/>
    </location>
</feature>
<keyword evidence="3" id="KW-1185">Reference proteome</keyword>